<keyword evidence="3" id="KW-1185">Reference proteome</keyword>
<dbReference type="SMART" id="SM01132">
    <property type="entry name" value="DIL"/>
    <property type="match status" value="1"/>
</dbReference>
<organism evidence="2">
    <name type="scientific">Spirodela intermedia</name>
    <name type="common">Intermediate duckweed</name>
    <dbReference type="NCBI Taxonomy" id="51605"/>
    <lineage>
        <taxon>Eukaryota</taxon>
        <taxon>Viridiplantae</taxon>
        <taxon>Streptophyta</taxon>
        <taxon>Embryophyta</taxon>
        <taxon>Tracheophyta</taxon>
        <taxon>Spermatophyta</taxon>
        <taxon>Magnoliopsida</taxon>
        <taxon>Liliopsida</taxon>
        <taxon>Araceae</taxon>
        <taxon>Lemnoideae</taxon>
        <taxon>Spirodela</taxon>
    </lineage>
</organism>
<proteinExistence type="predicted"/>
<accession>A0A7I8J0E9</accession>
<dbReference type="EMBL" id="CACRZD030000008">
    <property type="protein sequence ID" value="CAA6663704.1"/>
    <property type="molecule type" value="Genomic_DNA"/>
</dbReference>
<dbReference type="AlphaFoldDB" id="A0A7I8J0E9"/>
<feature type="domain" description="Dilute" evidence="1">
    <location>
        <begin position="51"/>
        <end position="210"/>
    </location>
</feature>
<name>A0A7I8J0E9_SPIIN</name>
<evidence type="ECO:0000259" key="1">
    <source>
        <dbReference type="PROSITE" id="PS51126"/>
    </source>
</evidence>
<dbReference type="PROSITE" id="PS51126">
    <property type="entry name" value="DILUTE"/>
    <property type="match status" value="1"/>
</dbReference>
<dbReference type="InterPro" id="IPR052072">
    <property type="entry name" value="Vascular_dev_regulator"/>
</dbReference>
<dbReference type="EMBL" id="LR743595">
    <property type="protein sequence ID" value="CAA2624244.1"/>
    <property type="molecule type" value="Genomic_DNA"/>
</dbReference>
<evidence type="ECO:0000313" key="2">
    <source>
        <dbReference type="EMBL" id="CAA2624244.1"/>
    </source>
</evidence>
<dbReference type="Proteomes" id="UP001189122">
    <property type="component" value="Unassembled WGS sequence"/>
</dbReference>
<reference evidence="2 3" key="1">
    <citation type="submission" date="2019-12" db="EMBL/GenBank/DDBJ databases">
        <authorList>
            <person name="Scholz U."/>
            <person name="Mascher M."/>
            <person name="Fiebig A."/>
        </authorList>
    </citation>
    <scope>NUCLEOTIDE SEQUENCE</scope>
</reference>
<dbReference type="PANTHER" id="PTHR16027:SF6">
    <property type="entry name" value="DILUTE DOMAIN-CONTAINING PROTEIN"/>
    <property type="match status" value="1"/>
</dbReference>
<dbReference type="InterPro" id="IPR002710">
    <property type="entry name" value="Dilute_dom"/>
</dbReference>
<dbReference type="PANTHER" id="PTHR16027">
    <property type="entry name" value="DILUTE DOMAIN-CONTAINING PROTEIN YPR089W"/>
    <property type="match status" value="1"/>
</dbReference>
<sequence length="225" mass="25810">MASGSHVSCFVVQASTYCICGEDIWNDWEILNKDIYSLLGLCIRGGIPVSFNVFFTASFSCLAKRVVDERIIFSLLWTGIKKITGNFSKRFRSSLFTYRVFTQIFSFMNCCSFSNCEYVKSGLAELEHWCYKAADEYAGSAWDELKHIRQAIDFLVIHQKLQKTRYTINHNLCPGVSVQQLDPIITIYWDDKYGTQNDSNNAVINSLAGRRFQKPAVYSFFFVAH</sequence>
<protein>
    <recommendedName>
        <fullName evidence="1">Dilute domain-containing protein</fullName>
    </recommendedName>
</protein>
<evidence type="ECO:0000313" key="3">
    <source>
        <dbReference type="Proteomes" id="UP001189122"/>
    </source>
</evidence>
<gene>
    <name evidence="2" type="ORF">SI7747_08010093</name>
</gene>
<dbReference type="Pfam" id="PF01843">
    <property type="entry name" value="DIL"/>
    <property type="match status" value="1"/>
</dbReference>